<organism evidence="3 4">
    <name type="scientific">Agrobacterium rosae</name>
    <dbReference type="NCBI Taxonomy" id="1972867"/>
    <lineage>
        <taxon>Bacteria</taxon>
        <taxon>Pseudomonadati</taxon>
        <taxon>Pseudomonadota</taxon>
        <taxon>Alphaproteobacteria</taxon>
        <taxon>Hyphomicrobiales</taxon>
        <taxon>Rhizobiaceae</taxon>
        <taxon>Rhizobium/Agrobacterium group</taxon>
        <taxon>Agrobacterium</taxon>
    </lineage>
</organism>
<keyword evidence="1 3" id="KW-0808">Transferase</keyword>
<dbReference type="PANTHER" id="PTHR46401">
    <property type="entry name" value="GLYCOSYLTRANSFERASE WBBK-RELATED"/>
    <property type="match status" value="1"/>
</dbReference>
<dbReference type="RefSeq" id="WP_143239478.1">
    <property type="nucleotide sequence ID" value="NZ_FMUE01000014.1"/>
</dbReference>
<name>A0A1R3U7Z3_9HYPH</name>
<dbReference type="CDD" id="cd03801">
    <property type="entry name" value="GT4_PimA-like"/>
    <property type="match status" value="1"/>
</dbReference>
<dbReference type="GO" id="GO:0016757">
    <property type="term" value="F:glycosyltransferase activity"/>
    <property type="evidence" value="ECO:0007669"/>
    <property type="project" value="TreeGrafter"/>
</dbReference>
<dbReference type="AlphaFoldDB" id="A0A1R3U7Z3"/>
<dbReference type="PANTHER" id="PTHR46401:SF2">
    <property type="entry name" value="GLYCOSYLTRANSFERASE WBBK-RELATED"/>
    <property type="match status" value="1"/>
</dbReference>
<dbReference type="GO" id="GO:0009103">
    <property type="term" value="P:lipopolysaccharide biosynthetic process"/>
    <property type="evidence" value="ECO:0007669"/>
    <property type="project" value="TreeGrafter"/>
</dbReference>
<protein>
    <submittedName>
        <fullName evidence="3">Glycosyltransferase, family</fullName>
    </submittedName>
</protein>
<evidence type="ECO:0000256" key="1">
    <source>
        <dbReference type="ARBA" id="ARBA00022679"/>
    </source>
</evidence>
<dbReference type="Proteomes" id="UP000187891">
    <property type="component" value="Unassembled WGS sequence"/>
</dbReference>
<dbReference type="STRING" id="1907666.DSM25559_4367"/>
<reference evidence="4" key="1">
    <citation type="submission" date="2016-10" db="EMBL/GenBank/DDBJ databases">
        <authorList>
            <person name="Wibberg D."/>
        </authorList>
    </citation>
    <scope>NUCLEOTIDE SEQUENCE [LARGE SCALE GENOMIC DNA]</scope>
</reference>
<dbReference type="EMBL" id="FMUE01000014">
    <property type="protein sequence ID" value="SCX34072.1"/>
    <property type="molecule type" value="Genomic_DNA"/>
</dbReference>
<dbReference type="Gene3D" id="3.40.50.2000">
    <property type="entry name" value="Glycogen Phosphorylase B"/>
    <property type="match status" value="1"/>
</dbReference>
<dbReference type="Gene3D" id="3.40.50.11090">
    <property type="match status" value="1"/>
</dbReference>
<evidence type="ECO:0000313" key="4">
    <source>
        <dbReference type="Proteomes" id="UP000187891"/>
    </source>
</evidence>
<evidence type="ECO:0000313" key="3">
    <source>
        <dbReference type="EMBL" id="SCX34072.1"/>
    </source>
</evidence>
<proteinExistence type="predicted"/>
<dbReference type="Pfam" id="PF22772">
    <property type="entry name" value="WsaF_C"/>
    <property type="match status" value="1"/>
</dbReference>
<dbReference type="SUPFAM" id="SSF53756">
    <property type="entry name" value="UDP-Glycosyltransferase/glycogen phosphorylase"/>
    <property type="match status" value="1"/>
</dbReference>
<sequence length="401" mass="45366">MFLSAAIRRLSDVFRTRKKRKSQIERQVAHLKKFVSYQPSGGMPPVRPADMNRLDITWVIPDFMPGAGGHMTIFRVASHLEKFGHNVRLLIQNPSVHKSGAAALETINKHFQPFSGPVELFQGRTPEAEGDALIATDRFTCYPVNAMKRFTRKFYFVQDFEPSFYPAGTEALLSEATYHYDFDCLCAGEWLHRKMSDQFGRWSMSWPLAFDGAVYNLGQGEGIRRKNRIALYARYVTPRRAVELAFMALEILKSRDVDFEVDFFGWKLGKLDVDFQYRDLGILESAELAKLYRESTIGVVFSATNHSLVNREMMACGLPVIDLNLDTVRSIFPAGTIALADPTPEGIADVMERLLCNEEERTLLRSRGHEHVKDLSWEKSARLVEAAIQERVAFGASGAVA</sequence>
<accession>A0A1R3U7Z3</accession>
<evidence type="ECO:0000259" key="2">
    <source>
        <dbReference type="Pfam" id="PF22772"/>
    </source>
</evidence>
<dbReference type="InterPro" id="IPR055050">
    <property type="entry name" value="WsaF_C"/>
</dbReference>
<gene>
    <name evidence="3" type="ORF">DSM25559_4367</name>
</gene>
<feature type="domain" description="WsaF C-terminal" evidence="2">
    <location>
        <begin position="228"/>
        <end position="349"/>
    </location>
</feature>